<accession>A0A1X2AJ23</accession>
<dbReference type="Gene3D" id="3.30.2320.10">
    <property type="entry name" value="hypothetical protein PF0899 domain"/>
    <property type="match status" value="1"/>
</dbReference>
<dbReference type="OrthoDB" id="3726891at2"/>
<dbReference type="NCBIfam" id="TIGR01554">
    <property type="entry name" value="major_cap_HK97"/>
    <property type="match status" value="1"/>
</dbReference>
<evidence type="ECO:0000256" key="1">
    <source>
        <dbReference type="ARBA" id="ARBA00004328"/>
    </source>
</evidence>
<dbReference type="AlphaFoldDB" id="A0A1X2AJ23"/>
<name>A0A1X2AJ23_9MYCO</name>
<dbReference type="RefSeq" id="WP_085244209.1">
    <property type="nucleotide sequence ID" value="NZ_LQPN01000024.1"/>
</dbReference>
<dbReference type="SUPFAM" id="SSF56563">
    <property type="entry name" value="Major capsid protein gp5"/>
    <property type="match status" value="1"/>
</dbReference>
<evidence type="ECO:0000313" key="4">
    <source>
        <dbReference type="Proteomes" id="UP000193285"/>
    </source>
</evidence>
<organism evidence="3 4">
    <name type="scientific">Mycobacterium paraense</name>
    <dbReference type="NCBI Taxonomy" id="767916"/>
    <lineage>
        <taxon>Bacteria</taxon>
        <taxon>Bacillati</taxon>
        <taxon>Actinomycetota</taxon>
        <taxon>Actinomycetes</taxon>
        <taxon>Mycobacteriales</taxon>
        <taxon>Mycobacteriaceae</taxon>
        <taxon>Mycobacterium</taxon>
        <taxon>Mycobacterium simiae complex</taxon>
    </lineage>
</organism>
<evidence type="ECO:0000313" key="3">
    <source>
        <dbReference type="EMBL" id="ORW51342.1"/>
    </source>
</evidence>
<gene>
    <name evidence="3" type="ORF">AWB90_05310</name>
</gene>
<dbReference type="EMBL" id="LQPN01000024">
    <property type="protein sequence ID" value="ORW51342.1"/>
    <property type="molecule type" value="Genomic_DNA"/>
</dbReference>
<dbReference type="Proteomes" id="UP000193285">
    <property type="component" value="Unassembled WGS sequence"/>
</dbReference>
<dbReference type="InterPro" id="IPR024455">
    <property type="entry name" value="Phage_capsid"/>
</dbReference>
<sequence>MSSPFNTTGSAKAFHLDVQGVEPQDVIGDALILQTSTKAGDVEGDEPAVRVPRVTLDGAPGFVPEGDAIDESDPDDSETVIHTGKIAVLTSVSREQYGQGTASTLLNAAVRRAMVRKANSAYLAQAAPVGPAVTPPAGLLHQSFHDGGILDESLDGLIDAVAFIEDDGGVASHIIASPTAWAELQKFKTATDSNQSLVGAGTSSATRQVLSLPVVTDRDVPAGELLVVDKNAILAVWGQLLIATSSDFHFNRDSIAIRATWRFGQQIAHPNRVVVLGIGGS</sequence>
<dbReference type="Pfam" id="PF05065">
    <property type="entry name" value="Phage_capsid"/>
    <property type="match status" value="1"/>
</dbReference>
<reference evidence="3 4" key="1">
    <citation type="journal article" date="2015" name="Emerg. Microbes Infect.">
        <title>Characterization of 17 strains belonging to the Mycobacterium simiae complex and description of Mycobacterium paraense sp. nov.</title>
        <authorList>
            <person name="Fusco da Costa A.R."/>
            <person name="Fedrizzi T."/>
            <person name="Lopes M.L."/>
            <person name="Pecorari M."/>
            <person name="Oliveira da Costa W.L."/>
            <person name="Giacobazzi E."/>
            <person name="da Costa Bahia J.R."/>
            <person name="De Sanctis V."/>
            <person name="Batista Lima K.V."/>
            <person name="Bertorelli R."/>
            <person name="Grottola A."/>
            <person name="Fabio A."/>
            <person name="Mariottini A."/>
            <person name="Ferretti P."/>
            <person name="Di Leva F."/>
            <person name="Fregni Serpini G."/>
            <person name="Tagliazucchi S."/>
            <person name="Rumpianesi F."/>
            <person name="Jousson O."/>
            <person name="Segata N."/>
            <person name="Tortoli E."/>
        </authorList>
    </citation>
    <scope>NUCLEOTIDE SEQUENCE [LARGE SCALE GENOMIC DNA]</scope>
    <source>
        <strain evidence="3 4">IEC33</strain>
    </source>
</reference>
<protein>
    <recommendedName>
        <fullName evidence="2">Phage capsid-like C-terminal domain-containing protein</fullName>
    </recommendedName>
</protein>
<feature type="domain" description="Phage capsid-like C-terminal" evidence="2">
    <location>
        <begin position="48"/>
        <end position="276"/>
    </location>
</feature>
<comment type="subcellular location">
    <subcellularLocation>
        <location evidence="1">Virion</location>
    </subcellularLocation>
</comment>
<comment type="caution">
    <text evidence="3">The sequence shown here is derived from an EMBL/GenBank/DDBJ whole genome shotgun (WGS) entry which is preliminary data.</text>
</comment>
<dbReference type="Gene3D" id="3.30.2400.10">
    <property type="entry name" value="Major capsid protein gp5"/>
    <property type="match status" value="1"/>
</dbReference>
<evidence type="ECO:0000259" key="2">
    <source>
        <dbReference type="Pfam" id="PF05065"/>
    </source>
</evidence>
<proteinExistence type="predicted"/>
<dbReference type="InterPro" id="IPR054612">
    <property type="entry name" value="Phage_capsid-like_C"/>
</dbReference>